<comment type="caution">
    <text evidence="2">The sequence shown here is derived from an EMBL/GenBank/DDBJ whole genome shotgun (WGS) entry which is preliminary data.</text>
</comment>
<organism evidence="2 3">
    <name type="scientific">Syntrophorhabdus aromaticivorans</name>
    <dbReference type="NCBI Taxonomy" id="328301"/>
    <lineage>
        <taxon>Bacteria</taxon>
        <taxon>Pseudomonadati</taxon>
        <taxon>Thermodesulfobacteriota</taxon>
        <taxon>Syntrophorhabdia</taxon>
        <taxon>Syntrophorhabdales</taxon>
        <taxon>Syntrophorhabdaceae</taxon>
        <taxon>Syntrophorhabdus</taxon>
    </lineage>
</organism>
<sequence length="63" mass="7103">MNEIMHHGIKEDPEPHVRDQRAEGGSNPQGQEKDKTVCLSALCRSLEDWSFPFFPKVPGKALL</sequence>
<evidence type="ECO:0000256" key="1">
    <source>
        <dbReference type="SAM" id="MobiDB-lite"/>
    </source>
</evidence>
<gene>
    <name evidence="2" type="ORF">GXY80_07670</name>
</gene>
<accession>A0A971S1B7</accession>
<dbReference type="AlphaFoldDB" id="A0A971S1B7"/>
<evidence type="ECO:0000313" key="3">
    <source>
        <dbReference type="Proteomes" id="UP000777265"/>
    </source>
</evidence>
<reference evidence="2" key="1">
    <citation type="journal article" date="2020" name="Biotechnol. Biofuels">
        <title>New insights from the biogas microbiome by comprehensive genome-resolved metagenomics of nearly 1600 species originating from multiple anaerobic digesters.</title>
        <authorList>
            <person name="Campanaro S."/>
            <person name="Treu L."/>
            <person name="Rodriguez-R L.M."/>
            <person name="Kovalovszki A."/>
            <person name="Ziels R.M."/>
            <person name="Maus I."/>
            <person name="Zhu X."/>
            <person name="Kougias P.G."/>
            <person name="Basile A."/>
            <person name="Luo G."/>
            <person name="Schluter A."/>
            <person name="Konstantinidis K.T."/>
            <person name="Angelidaki I."/>
        </authorList>
    </citation>
    <scope>NUCLEOTIDE SEQUENCE</scope>
    <source>
        <strain evidence="2">AS06rmzACSIP_7</strain>
    </source>
</reference>
<feature type="region of interest" description="Disordered" evidence="1">
    <location>
        <begin position="1"/>
        <end position="34"/>
    </location>
</feature>
<dbReference type="EMBL" id="JAAYEE010000126">
    <property type="protein sequence ID" value="NLW35344.1"/>
    <property type="molecule type" value="Genomic_DNA"/>
</dbReference>
<name>A0A971S1B7_9BACT</name>
<proteinExistence type="predicted"/>
<protein>
    <submittedName>
        <fullName evidence="2">Uncharacterized protein</fullName>
    </submittedName>
</protein>
<evidence type="ECO:0000313" key="2">
    <source>
        <dbReference type="EMBL" id="NLW35344.1"/>
    </source>
</evidence>
<dbReference type="Proteomes" id="UP000777265">
    <property type="component" value="Unassembled WGS sequence"/>
</dbReference>
<reference evidence="2" key="2">
    <citation type="submission" date="2020-01" db="EMBL/GenBank/DDBJ databases">
        <authorList>
            <person name="Campanaro S."/>
        </authorList>
    </citation>
    <scope>NUCLEOTIDE SEQUENCE</scope>
    <source>
        <strain evidence="2">AS06rmzACSIP_7</strain>
    </source>
</reference>
<feature type="compositionally biased region" description="Basic and acidic residues" evidence="1">
    <location>
        <begin position="1"/>
        <end position="22"/>
    </location>
</feature>